<keyword evidence="5" id="KW-1185">Reference proteome</keyword>
<dbReference type="EMBL" id="JBEPLO010000003">
    <property type="protein sequence ID" value="MET3557323.1"/>
    <property type="molecule type" value="Genomic_DNA"/>
</dbReference>
<dbReference type="InterPro" id="IPR000182">
    <property type="entry name" value="GNAT_dom"/>
</dbReference>
<dbReference type="Pfam" id="PF00583">
    <property type="entry name" value="Acetyltransf_1"/>
    <property type="match status" value="1"/>
</dbReference>
<name>A0ABV2FFR8_9STRE</name>
<proteinExistence type="predicted"/>
<dbReference type="Proteomes" id="UP001549122">
    <property type="component" value="Unassembled WGS sequence"/>
</dbReference>
<reference evidence="4 5" key="1">
    <citation type="submission" date="2024-06" db="EMBL/GenBank/DDBJ databases">
        <title>Genomic Encyclopedia of Type Strains, Phase IV (KMG-IV): sequencing the most valuable type-strain genomes for metagenomic binning, comparative biology and taxonomic classification.</title>
        <authorList>
            <person name="Goeker M."/>
        </authorList>
    </citation>
    <scope>NUCLEOTIDE SEQUENCE [LARGE SCALE GENOMIC DNA]</scope>
    <source>
        <strain evidence="4 5">DSM 28303</strain>
    </source>
</reference>
<evidence type="ECO:0000256" key="2">
    <source>
        <dbReference type="ARBA" id="ARBA00023315"/>
    </source>
</evidence>
<dbReference type="Gene3D" id="3.40.630.30">
    <property type="match status" value="1"/>
</dbReference>
<evidence type="ECO:0000256" key="1">
    <source>
        <dbReference type="ARBA" id="ARBA00022679"/>
    </source>
</evidence>
<keyword evidence="2" id="KW-0012">Acyltransferase</keyword>
<comment type="caution">
    <text evidence="4">The sequence shown here is derived from an EMBL/GenBank/DDBJ whole genome shotgun (WGS) entry which is preliminary data.</text>
</comment>
<gene>
    <name evidence="4" type="ORF">ABID29_000432</name>
</gene>
<feature type="domain" description="N-acetyltransferase" evidence="3">
    <location>
        <begin position="1"/>
        <end position="143"/>
    </location>
</feature>
<dbReference type="PROSITE" id="PS51186">
    <property type="entry name" value="GNAT"/>
    <property type="match status" value="1"/>
</dbReference>
<dbReference type="CDD" id="cd04301">
    <property type="entry name" value="NAT_SF"/>
    <property type="match status" value="1"/>
</dbReference>
<dbReference type="PANTHER" id="PTHR43877">
    <property type="entry name" value="AMINOALKYLPHOSPHONATE N-ACETYLTRANSFERASE-RELATED-RELATED"/>
    <property type="match status" value="1"/>
</dbReference>
<keyword evidence="1" id="KW-0808">Transferase</keyword>
<dbReference type="InterPro" id="IPR016181">
    <property type="entry name" value="Acyl_CoA_acyltransferase"/>
</dbReference>
<evidence type="ECO:0000259" key="3">
    <source>
        <dbReference type="PROSITE" id="PS51186"/>
    </source>
</evidence>
<evidence type="ECO:0000313" key="5">
    <source>
        <dbReference type="Proteomes" id="UP001549122"/>
    </source>
</evidence>
<dbReference type="InterPro" id="IPR050832">
    <property type="entry name" value="Bact_Acetyltransf"/>
</dbReference>
<protein>
    <submittedName>
        <fullName evidence="4">GNAT superfamily N-acetyltransferase</fullName>
    </submittedName>
</protein>
<accession>A0ABV2FFR8</accession>
<sequence>MLRPLDLKDVPQLSAINDLALGYAFSAEETARQLTKLLADDHHFLLGYGAPETGELLGYVHAQTYESLYSPRGFNVLALAVHPDHQGKGIGKDLMAALKEEAETRAYSFIRLNSGAHRIEAHQFYEKIGYDGDKLQKRFILLL</sequence>
<dbReference type="SUPFAM" id="SSF55729">
    <property type="entry name" value="Acyl-CoA N-acyltransferases (Nat)"/>
    <property type="match status" value="1"/>
</dbReference>
<organism evidence="4 5">
    <name type="scientific">Streptococcus rupicaprae</name>
    <dbReference type="NCBI Taxonomy" id="759619"/>
    <lineage>
        <taxon>Bacteria</taxon>
        <taxon>Bacillati</taxon>
        <taxon>Bacillota</taxon>
        <taxon>Bacilli</taxon>
        <taxon>Lactobacillales</taxon>
        <taxon>Streptococcaceae</taxon>
        <taxon>Streptococcus</taxon>
    </lineage>
</organism>
<evidence type="ECO:0000313" key="4">
    <source>
        <dbReference type="EMBL" id="MET3557323.1"/>
    </source>
</evidence>
<dbReference type="RefSeq" id="WP_354364072.1">
    <property type="nucleotide sequence ID" value="NZ_JBEPLO010000003.1"/>
</dbReference>